<sequence length="251" mass="26797">MADIILSGPDTSEINRSDQEFTATCELQINSSDGTLYYLRGAFFKEGTAKYCGYTWNGQSWFKGPYSSADGWKQLLPVTIASGSAKTEIKARIDPEDSDCRESGEYLFKIIRYTESGSSADDGQSPLKVVVALPTKTPTTAPMATAVPGKTKTAATEKPAATNTGKPLSTLSMPSPTITVKVKITPTKIVTATATGSANAVTSFSEASVAGISSEPVKPTLFLFLLPAILSFFLAAALSYRLLRRKRLKGL</sequence>
<protein>
    <submittedName>
        <fullName evidence="2">Uncharacterized protein</fullName>
    </submittedName>
</protein>
<keyword evidence="1" id="KW-1133">Transmembrane helix</keyword>
<reference evidence="2 3" key="1">
    <citation type="journal article" date="2015" name="Nature">
        <title>rRNA introns, odd ribosomes, and small enigmatic genomes across a large radiation of phyla.</title>
        <authorList>
            <person name="Brown C.T."/>
            <person name="Hug L.A."/>
            <person name="Thomas B.C."/>
            <person name="Sharon I."/>
            <person name="Castelle C.J."/>
            <person name="Singh A."/>
            <person name="Wilkins M.J."/>
            <person name="Williams K.H."/>
            <person name="Banfield J.F."/>
        </authorList>
    </citation>
    <scope>NUCLEOTIDE SEQUENCE [LARGE SCALE GENOMIC DNA]</scope>
</reference>
<dbReference type="AlphaFoldDB" id="A0A0G1DMC9"/>
<dbReference type="Proteomes" id="UP000034894">
    <property type="component" value="Unassembled WGS sequence"/>
</dbReference>
<organism evidence="2 3">
    <name type="scientific">Candidatus Gottesmanbacteria bacterium GW2011_GWA2_43_14</name>
    <dbReference type="NCBI Taxonomy" id="1618443"/>
    <lineage>
        <taxon>Bacteria</taxon>
        <taxon>Candidatus Gottesmaniibacteriota</taxon>
    </lineage>
</organism>
<proteinExistence type="predicted"/>
<name>A0A0G1DMC9_9BACT</name>
<evidence type="ECO:0000313" key="3">
    <source>
        <dbReference type="Proteomes" id="UP000034894"/>
    </source>
</evidence>
<feature type="transmembrane region" description="Helical" evidence="1">
    <location>
        <begin position="221"/>
        <end position="243"/>
    </location>
</feature>
<dbReference type="EMBL" id="LCFP01000001">
    <property type="protein sequence ID" value="KKS98702.1"/>
    <property type="molecule type" value="Genomic_DNA"/>
</dbReference>
<comment type="caution">
    <text evidence="2">The sequence shown here is derived from an EMBL/GenBank/DDBJ whole genome shotgun (WGS) entry which is preliminary data.</text>
</comment>
<keyword evidence="1" id="KW-0812">Transmembrane</keyword>
<dbReference type="STRING" id="1618443.UV73_C0001G0223"/>
<evidence type="ECO:0000313" key="2">
    <source>
        <dbReference type="EMBL" id="KKS98702.1"/>
    </source>
</evidence>
<accession>A0A0G1DMC9</accession>
<gene>
    <name evidence="2" type="ORF">UV73_C0001G0223</name>
</gene>
<keyword evidence="1" id="KW-0472">Membrane</keyword>
<evidence type="ECO:0000256" key="1">
    <source>
        <dbReference type="SAM" id="Phobius"/>
    </source>
</evidence>